<feature type="non-terminal residue" evidence="1">
    <location>
        <position position="1"/>
    </location>
</feature>
<dbReference type="Proteomes" id="UP001057375">
    <property type="component" value="Unassembled WGS sequence"/>
</dbReference>
<evidence type="ECO:0000313" key="2">
    <source>
        <dbReference type="Proteomes" id="UP001057375"/>
    </source>
</evidence>
<sequence>LTAPLAAGEIMDKMQSGSSLAAPAPGSVLNISV</sequence>
<keyword evidence="2" id="KW-1185">Reference proteome</keyword>
<comment type="caution">
    <text evidence="1">The sequence shown here is derived from an EMBL/GenBank/DDBJ whole genome shotgun (WGS) entry which is preliminary data.</text>
</comment>
<name>A0ABQ5KE51_9EUKA</name>
<gene>
    <name evidence="1" type="ORF">ADUPG1_001417</name>
</gene>
<evidence type="ECO:0000313" key="1">
    <source>
        <dbReference type="EMBL" id="GKT30181.1"/>
    </source>
</evidence>
<reference evidence="1" key="1">
    <citation type="submission" date="2022-03" db="EMBL/GenBank/DDBJ databases">
        <title>Draft genome sequence of Aduncisulcus paluster, a free-living microaerophilic Fornicata.</title>
        <authorList>
            <person name="Yuyama I."/>
            <person name="Kume K."/>
            <person name="Tamura T."/>
            <person name="Inagaki Y."/>
            <person name="Hashimoto T."/>
        </authorList>
    </citation>
    <scope>NUCLEOTIDE SEQUENCE</scope>
    <source>
        <strain evidence="1">NY0171</strain>
    </source>
</reference>
<protein>
    <submittedName>
        <fullName evidence="1">Uncharacterized protein</fullName>
    </submittedName>
</protein>
<organism evidence="1 2">
    <name type="scientific">Aduncisulcus paluster</name>
    <dbReference type="NCBI Taxonomy" id="2918883"/>
    <lineage>
        <taxon>Eukaryota</taxon>
        <taxon>Metamonada</taxon>
        <taxon>Carpediemonas-like organisms</taxon>
        <taxon>Aduncisulcus</taxon>
    </lineage>
</organism>
<dbReference type="EMBL" id="BQXS01001160">
    <property type="protein sequence ID" value="GKT30181.1"/>
    <property type="molecule type" value="Genomic_DNA"/>
</dbReference>
<accession>A0ABQ5KE51</accession>
<proteinExistence type="predicted"/>